<evidence type="ECO:0000313" key="3">
    <source>
        <dbReference type="Proteomes" id="UP001600888"/>
    </source>
</evidence>
<evidence type="ECO:0000256" key="1">
    <source>
        <dbReference type="SAM" id="MobiDB-lite"/>
    </source>
</evidence>
<keyword evidence="3" id="KW-1185">Reference proteome</keyword>
<dbReference type="Proteomes" id="UP001600888">
    <property type="component" value="Unassembled WGS sequence"/>
</dbReference>
<feature type="region of interest" description="Disordered" evidence="1">
    <location>
        <begin position="754"/>
        <end position="797"/>
    </location>
</feature>
<proteinExistence type="predicted"/>
<feature type="compositionally biased region" description="Basic and acidic residues" evidence="1">
    <location>
        <begin position="128"/>
        <end position="139"/>
    </location>
</feature>
<gene>
    <name evidence="2" type="ORF">FJTKL_13415</name>
</gene>
<accession>A0ABR4EAT1</accession>
<name>A0ABR4EAT1_9PEZI</name>
<feature type="compositionally biased region" description="Acidic residues" evidence="1">
    <location>
        <begin position="766"/>
        <end position="797"/>
    </location>
</feature>
<comment type="caution">
    <text evidence="2">The sequence shown here is derived from an EMBL/GenBank/DDBJ whole genome shotgun (WGS) entry which is preliminary data.</text>
</comment>
<evidence type="ECO:0000313" key="2">
    <source>
        <dbReference type="EMBL" id="KAL2279544.1"/>
    </source>
</evidence>
<reference evidence="2 3" key="1">
    <citation type="submission" date="2024-03" db="EMBL/GenBank/DDBJ databases">
        <title>A high-quality draft genome sequence of Diaporthe vaccinii, a causative agent of upright dieback and viscid rot disease in cranberry plants.</title>
        <authorList>
            <person name="Sarrasin M."/>
            <person name="Lang B.F."/>
            <person name="Burger G."/>
        </authorList>
    </citation>
    <scope>NUCLEOTIDE SEQUENCE [LARGE SCALE GENOMIC DNA]</scope>
    <source>
        <strain evidence="2 3">IS7</strain>
    </source>
</reference>
<organism evidence="2 3">
    <name type="scientific">Diaporthe vaccinii</name>
    <dbReference type="NCBI Taxonomy" id="105482"/>
    <lineage>
        <taxon>Eukaryota</taxon>
        <taxon>Fungi</taxon>
        <taxon>Dikarya</taxon>
        <taxon>Ascomycota</taxon>
        <taxon>Pezizomycotina</taxon>
        <taxon>Sordariomycetes</taxon>
        <taxon>Sordariomycetidae</taxon>
        <taxon>Diaporthales</taxon>
        <taxon>Diaporthaceae</taxon>
        <taxon>Diaporthe</taxon>
        <taxon>Diaporthe eres species complex</taxon>
    </lineage>
</organism>
<dbReference type="EMBL" id="JBAWTH010000075">
    <property type="protein sequence ID" value="KAL2279544.1"/>
    <property type="molecule type" value="Genomic_DNA"/>
</dbReference>
<sequence length="816" mass="90533">MEWEQWKQSPLTESILQARPNRCEAENNMDQSSRLSRPVNPLQLDEAIQNSHLSFVNEELERNLVAKQAHNSDLYKTQQPLQGNEDGDVLVLVSFPAFISKQSCQKSTFDTARVILTRDQVLNTGSSKLEDRLNSESHQRRAKREAGTLPNGVTHVLDLSPSGEEDDYTIALQLLSLTPGIKLWYRASAFGASLEAVAGHDDACRCNEGYDTAYPIPSPPLDIQGQQHLDGLNFAAFLLDTETWSVEDHRGIDDFCQVRQGANVLRLFRSLANGDLQIDSAPRMWTLVGLFSMFEMTNYDLIRDNVVTWFNAGNNYIFVEILPEETLRIASIIRAPVLAFAAFRILVNEHALVIAGDHVCGEQARKNATIFGRRSSGCISGTEQGDMVMRMVEHAGVAMAERYKQAVDDICGPDALAILDVPEWNQLTLLDQVIPSDSSLPHRRTYNALLDRIRTVISRVVTKCIDKTPNMVTRDKFFSHATKSRWDMSEMGLLYLITKRELATSHSLSAVYTGLNKYQRALCPFVWLEMRDLFITDLVGTQDAYDAASAFSIAFQDAKKRNLLLRGRPYPDIFDHHDQGFYKRLFEHAVSSLSAYAASFAQRPDSEFGYSITQHMVLSLSEKEMDYLRFEDETVYESEIPEAELGPTGPGPSYHTGITVPSVSDSVVGEMDDMAIRSDDGTSTVVGSVVVQDGISTVFDRGRVLTPSESLASERFTDDAMSADVAEAEFVLPAAHQSRGQALADYVGGFSQDGADDGLVGGGGLQDDDDDDDSEDFVESELSVEESGDDDEDEDDMEIISRAEVAEAAGQRPRDG</sequence>
<feature type="region of interest" description="Disordered" evidence="1">
    <location>
        <begin position="127"/>
        <end position="147"/>
    </location>
</feature>
<protein>
    <submittedName>
        <fullName evidence="2">Uncharacterized protein</fullName>
    </submittedName>
</protein>
<dbReference type="EMBL" id="JBAWTH010000075">
    <property type="protein sequence ID" value="KAL2279543.1"/>
    <property type="molecule type" value="Genomic_DNA"/>
</dbReference>